<accession>A0ABW4YN02</accession>
<keyword evidence="2" id="KW-0347">Helicase</keyword>
<evidence type="ECO:0000313" key="3">
    <source>
        <dbReference type="Proteomes" id="UP001597362"/>
    </source>
</evidence>
<dbReference type="RefSeq" id="WP_377773557.1">
    <property type="nucleotide sequence ID" value="NZ_JBHUHO010000032.1"/>
</dbReference>
<comment type="caution">
    <text evidence="2">The sequence shown here is derived from an EMBL/GenBank/DDBJ whole genome shotgun (WGS) entry which is preliminary data.</text>
</comment>
<protein>
    <submittedName>
        <fullName evidence="2">Helicase-associated domain-containing protein</fullName>
    </submittedName>
</protein>
<dbReference type="GO" id="GO:0004386">
    <property type="term" value="F:helicase activity"/>
    <property type="evidence" value="ECO:0007669"/>
    <property type="project" value="UniProtKB-KW"/>
</dbReference>
<gene>
    <name evidence="2" type="ORF">ACFSJH_14455</name>
</gene>
<keyword evidence="2" id="KW-0067">ATP-binding</keyword>
<feature type="domain" description="Helicase XPB/Ssl2 N-terminal" evidence="1">
    <location>
        <begin position="322"/>
        <end position="425"/>
    </location>
</feature>
<name>A0ABW4YN02_9BACL</name>
<sequence length="612" mass="70815">MMVEDQQLAKLLHELPIEVKAVLRCYVERFHTMEVEEEQLIAFLQSNTVLSGLKCLLAIHTLEQAAILKRCSSMSSESTYTMSLQTYLYVQKGLQLHQPVYATDEMEQQMWLSGEFFSGTKPLSAQMFVFLSALARTDMKLNNNQQFSKKWVEKVSKRLDITDTSLIENGVHVKATSTSIVVHLLLELAIRLQIIAVNGKKLQWNKSQLMAWLQMNSYEREQLLLTQWFDWLLQYSAIKSHQLALFHNVEVDRWAVVTHPTFIQILKLLQLVGVVEVIQSSTPLSKDQTYFFRKIVRSNQQVEGLTMQESGDIIVAYEQYWLRWELEVIADCISEEEWVIYRFSADTLALAVEQGRNRERLLHFLQSNHVEKELPAILSTMLQQWMPHHAAPYVVQAMLLDCQSASIADELEQAAVKQQLSLQRLGEQHFIVDSTIVPLIRQWLLKMGHPMQSGTKTIAPLDEPAAICYPLLDTNIAIIEEDKQLQESKVILPELELDEIMRNVMSDSMLHTTLEHLHRLPRQWTDKLQTYHASTKRQIMEQAIVCKTEVLIVINNQKYIFIPQSIVELDNGWVTVGHYAVNANTERDDFHRTIVRLTDHEWQAMQILKPSL</sequence>
<dbReference type="Pfam" id="PF13625">
    <property type="entry name" value="Helicase_C_3"/>
    <property type="match status" value="1"/>
</dbReference>
<evidence type="ECO:0000259" key="1">
    <source>
        <dbReference type="Pfam" id="PF13625"/>
    </source>
</evidence>
<keyword evidence="2" id="KW-0378">Hydrolase</keyword>
<keyword evidence="2" id="KW-0547">Nucleotide-binding</keyword>
<evidence type="ECO:0000313" key="2">
    <source>
        <dbReference type="EMBL" id="MFD2116927.1"/>
    </source>
</evidence>
<proteinExistence type="predicted"/>
<keyword evidence="3" id="KW-1185">Reference proteome</keyword>
<dbReference type="EMBL" id="JBHUHO010000032">
    <property type="protein sequence ID" value="MFD2116927.1"/>
    <property type="molecule type" value="Genomic_DNA"/>
</dbReference>
<dbReference type="Proteomes" id="UP001597362">
    <property type="component" value="Unassembled WGS sequence"/>
</dbReference>
<reference evidence="3" key="1">
    <citation type="journal article" date="2019" name="Int. J. Syst. Evol. Microbiol.">
        <title>The Global Catalogue of Microorganisms (GCM) 10K type strain sequencing project: providing services to taxonomists for standard genome sequencing and annotation.</title>
        <authorList>
            <consortium name="The Broad Institute Genomics Platform"/>
            <consortium name="The Broad Institute Genome Sequencing Center for Infectious Disease"/>
            <person name="Wu L."/>
            <person name="Ma J."/>
        </authorList>
    </citation>
    <scope>NUCLEOTIDE SEQUENCE [LARGE SCALE GENOMIC DNA]</scope>
    <source>
        <strain evidence="3">GH52</strain>
    </source>
</reference>
<dbReference type="InterPro" id="IPR032830">
    <property type="entry name" value="XPB/Ssl2_N"/>
</dbReference>
<organism evidence="2 3">
    <name type="scientific">Paenibacillus yanchengensis</name>
    <dbReference type="NCBI Taxonomy" id="2035833"/>
    <lineage>
        <taxon>Bacteria</taxon>
        <taxon>Bacillati</taxon>
        <taxon>Bacillota</taxon>
        <taxon>Bacilli</taxon>
        <taxon>Bacillales</taxon>
        <taxon>Paenibacillaceae</taxon>
        <taxon>Paenibacillus</taxon>
    </lineage>
</organism>